<feature type="signal peptide" evidence="1">
    <location>
        <begin position="1"/>
        <end position="21"/>
    </location>
</feature>
<feature type="chain" id="PRO_5030924613" evidence="1">
    <location>
        <begin position="22"/>
        <end position="108"/>
    </location>
</feature>
<dbReference type="SUPFAM" id="SSF100910">
    <property type="entry name" value="Chemosensory protein Csp2"/>
    <property type="match status" value="1"/>
</dbReference>
<dbReference type="PANTHER" id="PTHR11257:SF13">
    <property type="entry name" value="GEO07322P1"/>
    <property type="match status" value="1"/>
</dbReference>
<proteinExistence type="predicted"/>
<evidence type="ECO:0000256" key="1">
    <source>
        <dbReference type="SAM" id="SignalP"/>
    </source>
</evidence>
<name>A0A7R9FNS3_9NEOP</name>
<dbReference type="InterPro" id="IPR036682">
    <property type="entry name" value="OS_D_A10/PebIII_sf"/>
</dbReference>
<dbReference type="Gene3D" id="1.10.2080.10">
    <property type="entry name" value="Insect odorant-binding protein A10/Ejaculatory bulb-specific protein 3"/>
    <property type="match status" value="1"/>
</dbReference>
<evidence type="ECO:0000313" key="2">
    <source>
        <dbReference type="EMBL" id="CAD7456195.1"/>
    </source>
</evidence>
<keyword evidence="1" id="KW-0732">Signal</keyword>
<sequence length="108" mass="11783">MMKSVFLTAVCLAVILGVVSGAPTPAEKKYTDRYDHLNVDDILQNKRTTNVYIKCVLDKGPCPPEGQELKERLPPGCRAILFDKLDHLAGSLESSVHGNPRAAPSLHT</sequence>
<dbReference type="PANTHER" id="PTHR11257">
    <property type="entry name" value="CHEMOSENSORY PROTEIN-RELATED"/>
    <property type="match status" value="1"/>
</dbReference>
<protein>
    <submittedName>
        <fullName evidence="2">Uncharacterized protein</fullName>
    </submittedName>
</protein>
<dbReference type="InterPro" id="IPR005055">
    <property type="entry name" value="A10/PebIII"/>
</dbReference>
<accession>A0A7R9FNS3</accession>
<gene>
    <name evidence="2" type="ORF">TTEB3V08_LOCUS4230</name>
</gene>
<dbReference type="Pfam" id="PF03392">
    <property type="entry name" value="OS-D"/>
    <property type="match status" value="1"/>
</dbReference>
<organism evidence="2">
    <name type="scientific">Timema tahoe</name>
    <dbReference type="NCBI Taxonomy" id="61484"/>
    <lineage>
        <taxon>Eukaryota</taxon>
        <taxon>Metazoa</taxon>
        <taxon>Ecdysozoa</taxon>
        <taxon>Arthropoda</taxon>
        <taxon>Hexapoda</taxon>
        <taxon>Insecta</taxon>
        <taxon>Pterygota</taxon>
        <taxon>Neoptera</taxon>
        <taxon>Polyneoptera</taxon>
        <taxon>Phasmatodea</taxon>
        <taxon>Timematodea</taxon>
        <taxon>Timematoidea</taxon>
        <taxon>Timematidae</taxon>
        <taxon>Timema</taxon>
    </lineage>
</organism>
<dbReference type="AlphaFoldDB" id="A0A7R9FNS3"/>
<reference evidence="2" key="1">
    <citation type="submission" date="2020-11" db="EMBL/GenBank/DDBJ databases">
        <authorList>
            <person name="Tran Van P."/>
        </authorList>
    </citation>
    <scope>NUCLEOTIDE SEQUENCE</scope>
</reference>
<dbReference type="EMBL" id="OE001186">
    <property type="protein sequence ID" value="CAD7456195.1"/>
    <property type="molecule type" value="Genomic_DNA"/>
</dbReference>